<feature type="transmembrane region" description="Helical" evidence="1">
    <location>
        <begin position="12"/>
        <end position="32"/>
    </location>
</feature>
<name>A0AAV4WRQ9_CAEEX</name>
<keyword evidence="1" id="KW-0472">Membrane</keyword>
<reference evidence="2 3" key="1">
    <citation type="submission" date="2021-06" db="EMBL/GenBank/DDBJ databases">
        <title>Caerostris extrusa draft genome.</title>
        <authorList>
            <person name="Kono N."/>
            <person name="Arakawa K."/>
        </authorList>
    </citation>
    <scope>NUCLEOTIDE SEQUENCE [LARGE SCALE GENOMIC DNA]</scope>
</reference>
<accession>A0AAV4WRQ9</accession>
<keyword evidence="1" id="KW-0812">Transmembrane</keyword>
<evidence type="ECO:0000313" key="2">
    <source>
        <dbReference type="EMBL" id="GIY85537.1"/>
    </source>
</evidence>
<evidence type="ECO:0000256" key="1">
    <source>
        <dbReference type="SAM" id="Phobius"/>
    </source>
</evidence>
<dbReference type="AlphaFoldDB" id="A0AAV4WRQ9"/>
<gene>
    <name evidence="2" type="ORF">CEXT_509191</name>
</gene>
<keyword evidence="1" id="KW-1133">Transmembrane helix</keyword>
<dbReference type="EMBL" id="BPLR01016664">
    <property type="protein sequence ID" value="GIY85537.1"/>
    <property type="molecule type" value="Genomic_DNA"/>
</dbReference>
<keyword evidence="3" id="KW-1185">Reference proteome</keyword>
<evidence type="ECO:0000313" key="3">
    <source>
        <dbReference type="Proteomes" id="UP001054945"/>
    </source>
</evidence>
<dbReference type="Proteomes" id="UP001054945">
    <property type="component" value="Unassembled WGS sequence"/>
</dbReference>
<protein>
    <submittedName>
        <fullName evidence="2">Uncharacterized protein</fullName>
    </submittedName>
</protein>
<organism evidence="2 3">
    <name type="scientific">Caerostris extrusa</name>
    <name type="common">Bark spider</name>
    <name type="synonym">Caerostris bankana</name>
    <dbReference type="NCBI Taxonomy" id="172846"/>
    <lineage>
        <taxon>Eukaryota</taxon>
        <taxon>Metazoa</taxon>
        <taxon>Ecdysozoa</taxon>
        <taxon>Arthropoda</taxon>
        <taxon>Chelicerata</taxon>
        <taxon>Arachnida</taxon>
        <taxon>Araneae</taxon>
        <taxon>Araneomorphae</taxon>
        <taxon>Entelegynae</taxon>
        <taxon>Araneoidea</taxon>
        <taxon>Araneidae</taxon>
        <taxon>Caerostris</taxon>
    </lineage>
</organism>
<sequence length="124" mass="14438">MPLGTLRFRTTLRLNGHASTFFFFGSFSSFLLKIPKRFRGRRERSSQELRWIFETNLSRDEGKNLILGACSTSDIQLQLQLYVNGWKSVSDEWMEFHLSRVSGIRFQVIGCIFASSEGMEIDFR</sequence>
<comment type="caution">
    <text evidence="2">The sequence shown here is derived from an EMBL/GenBank/DDBJ whole genome shotgun (WGS) entry which is preliminary data.</text>
</comment>
<proteinExistence type="predicted"/>